<evidence type="ECO:0000256" key="3">
    <source>
        <dbReference type="ARBA" id="ARBA00023163"/>
    </source>
</evidence>
<dbReference type="InterPro" id="IPR011006">
    <property type="entry name" value="CheY-like_superfamily"/>
</dbReference>
<dbReference type="PANTHER" id="PTHR44591:SF3">
    <property type="entry name" value="RESPONSE REGULATORY DOMAIN-CONTAINING PROTEIN"/>
    <property type="match status" value="1"/>
</dbReference>
<dbReference type="GO" id="GO:0000160">
    <property type="term" value="P:phosphorelay signal transduction system"/>
    <property type="evidence" value="ECO:0007669"/>
    <property type="project" value="InterPro"/>
</dbReference>
<organism evidence="7 8">
    <name type="scientific">Mesorhizobium sangaii</name>
    <dbReference type="NCBI Taxonomy" id="505389"/>
    <lineage>
        <taxon>Bacteria</taxon>
        <taxon>Pseudomonadati</taxon>
        <taxon>Pseudomonadota</taxon>
        <taxon>Alphaproteobacteria</taxon>
        <taxon>Hyphomicrobiales</taxon>
        <taxon>Phyllobacteriaceae</taxon>
        <taxon>Mesorhizobium</taxon>
    </lineage>
</organism>
<keyword evidence="3" id="KW-0804">Transcription</keyword>
<dbReference type="Proteomes" id="UP000556329">
    <property type="component" value="Unassembled WGS sequence"/>
</dbReference>
<sequence length="163" mass="17902">MFRRQHSQMTTPKSADAGQPLPNAKLGPAQAGDIAANRKAVILIVEDNAIIRMGAVDLVVHAGYEALEASNAEEAIRLLEARTDIVLVFTDVGMPGTMDGIKLAHHIRNRWPPVKLIVASGRSIIEQSRLPEGSHFFPKPYSDGTIVEQMRRMLAPIETRQES</sequence>
<evidence type="ECO:0000256" key="4">
    <source>
        <dbReference type="PROSITE-ProRule" id="PRU00169"/>
    </source>
</evidence>
<feature type="domain" description="Response regulatory" evidence="6">
    <location>
        <begin position="41"/>
        <end position="154"/>
    </location>
</feature>
<accession>A0A841PKS3</accession>
<dbReference type="PROSITE" id="PS50110">
    <property type="entry name" value="RESPONSE_REGULATORY"/>
    <property type="match status" value="1"/>
</dbReference>
<keyword evidence="1 4" id="KW-0597">Phosphoprotein</keyword>
<keyword evidence="8" id="KW-1185">Reference proteome</keyword>
<dbReference type="SMART" id="SM00448">
    <property type="entry name" value="REC"/>
    <property type="match status" value="1"/>
</dbReference>
<evidence type="ECO:0000259" key="6">
    <source>
        <dbReference type="PROSITE" id="PS50110"/>
    </source>
</evidence>
<dbReference type="AlphaFoldDB" id="A0A841PKS3"/>
<proteinExistence type="predicted"/>
<evidence type="ECO:0000256" key="2">
    <source>
        <dbReference type="ARBA" id="ARBA00023015"/>
    </source>
</evidence>
<dbReference type="InterPro" id="IPR001789">
    <property type="entry name" value="Sig_transdc_resp-reg_receiver"/>
</dbReference>
<evidence type="ECO:0000313" key="8">
    <source>
        <dbReference type="Proteomes" id="UP000556329"/>
    </source>
</evidence>
<dbReference type="SUPFAM" id="SSF52172">
    <property type="entry name" value="CheY-like"/>
    <property type="match status" value="1"/>
</dbReference>
<protein>
    <submittedName>
        <fullName evidence="7">CheY-like chemotaxis protein</fullName>
    </submittedName>
</protein>
<feature type="region of interest" description="Disordered" evidence="5">
    <location>
        <begin position="1"/>
        <end position="24"/>
    </location>
</feature>
<dbReference type="Pfam" id="PF00072">
    <property type="entry name" value="Response_reg"/>
    <property type="match status" value="1"/>
</dbReference>
<evidence type="ECO:0000313" key="7">
    <source>
        <dbReference type="EMBL" id="MBB6410679.1"/>
    </source>
</evidence>
<name>A0A841PKS3_9HYPH</name>
<comment type="caution">
    <text evidence="7">The sequence shown here is derived from an EMBL/GenBank/DDBJ whole genome shotgun (WGS) entry which is preliminary data.</text>
</comment>
<dbReference type="Gene3D" id="3.40.50.2300">
    <property type="match status" value="1"/>
</dbReference>
<dbReference type="EMBL" id="JACHEF010000003">
    <property type="protein sequence ID" value="MBB6410679.1"/>
    <property type="molecule type" value="Genomic_DNA"/>
</dbReference>
<keyword evidence="2" id="KW-0805">Transcription regulation</keyword>
<reference evidence="7 8" key="1">
    <citation type="submission" date="2020-08" db="EMBL/GenBank/DDBJ databases">
        <title>Genomic Encyclopedia of Type Strains, Phase IV (KMG-IV): sequencing the most valuable type-strain genomes for metagenomic binning, comparative biology and taxonomic classification.</title>
        <authorList>
            <person name="Goeker M."/>
        </authorList>
    </citation>
    <scope>NUCLEOTIDE SEQUENCE [LARGE SCALE GENOMIC DNA]</scope>
    <source>
        <strain evidence="7 8">DSM 100039</strain>
    </source>
</reference>
<dbReference type="InterPro" id="IPR050595">
    <property type="entry name" value="Bact_response_regulator"/>
</dbReference>
<evidence type="ECO:0000256" key="5">
    <source>
        <dbReference type="SAM" id="MobiDB-lite"/>
    </source>
</evidence>
<feature type="modified residue" description="4-aspartylphosphate" evidence="4">
    <location>
        <position position="91"/>
    </location>
</feature>
<evidence type="ECO:0000256" key="1">
    <source>
        <dbReference type="ARBA" id="ARBA00022553"/>
    </source>
</evidence>
<gene>
    <name evidence="7" type="ORF">HNQ71_003353</name>
</gene>
<dbReference type="PANTHER" id="PTHR44591">
    <property type="entry name" value="STRESS RESPONSE REGULATOR PROTEIN 1"/>
    <property type="match status" value="1"/>
</dbReference>